<evidence type="ECO:0000313" key="6">
    <source>
        <dbReference type="Proteomes" id="UP000750711"/>
    </source>
</evidence>
<evidence type="ECO:0000256" key="2">
    <source>
        <dbReference type="ARBA" id="ARBA00022723"/>
    </source>
</evidence>
<dbReference type="GO" id="GO:0006508">
    <property type="term" value="P:proteolysis"/>
    <property type="evidence" value="ECO:0007669"/>
    <property type="project" value="UniProtKB-KW"/>
</dbReference>
<evidence type="ECO:0000256" key="4">
    <source>
        <dbReference type="SAM" id="MobiDB-lite"/>
    </source>
</evidence>
<keyword evidence="1" id="KW-0645">Protease</keyword>
<dbReference type="Proteomes" id="UP000750711">
    <property type="component" value="Unassembled WGS sequence"/>
</dbReference>
<dbReference type="InterPro" id="IPR051458">
    <property type="entry name" value="Cyt/Met_Dipeptidase"/>
</dbReference>
<feature type="compositionally biased region" description="Polar residues" evidence="4">
    <location>
        <begin position="181"/>
        <end position="199"/>
    </location>
</feature>
<dbReference type="Gene3D" id="3.40.630.10">
    <property type="entry name" value="Zn peptidases"/>
    <property type="match status" value="1"/>
</dbReference>
<dbReference type="PANTHER" id="PTHR43270">
    <property type="entry name" value="BETA-ALA-HIS DIPEPTIDASE"/>
    <property type="match status" value="1"/>
</dbReference>
<evidence type="ECO:0000256" key="1">
    <source>
        <dbReference type="ARBA" id="ARBA00022670"/>
    </source>
</evidence>
<dbReference type="EMBL" id="JAGHQM010001338">
    <property type="protein sequence ID" value="KAH0555828.1"/>
    <property type="molecule type" value="Genomic_DNA"/>
</dbReference>
<dbReference type="GO" id="GO:0008233">
    <property type="term" value="F:peptidase activity"/>
    <property type="evidence" value="ECO:0007669"/>
    <property type="project" value="UniProtKB-KW"/>
</dbReference>
<proteinExistence type="predicted"/>
<name>A0A9P8L7I4_9PEZI</name>
<keyword evidence="3" id="KW-0378">Hydrolase</keyword>
<dbReference type="PANTHER" id="PTHR43270:SF8">
    <property type="entry name" value="DI- AND TRIPEPTIDASE DUG2-RELATED"/>
    <property type="match status" value="1"/>
</dbReference>
<feature type="region of interest" description="Disordered" evidence="4">
    <location>
        <begin position="162"/>
        <end position="225"/>
    </location>
</feature>
<organism evidence="5 6">
    <name type="scientific">Trichoglossum hirsutum</name>
    <dbReference type="NCBI Taxonomy" id="265104"/>
    <lineage>
        <taxon>Eukaryota</taxon>
        <taxon>Fungi</taxon>
        <taxon>Dikarya</taxon>
        <taxon>Ascomycota</taxon>
        <taxon>Pezizomycotina</taxon>
        <taxon>Geoglossomycetes</taxon>
        <taxon>Geoglossales</taxon>
        <taxon>Geoglossaceae</taxon>
        <taxon>Trichoglossum</taxon>
    </lineage>
</organism>
<sequence>MLLARLTGPHGRIEIPGFYDPILPVTDAEKRRYAEIANTLIHRNPALGDPETLIASLMHRWRDPSLTIHRFKVSGPENSTVIPRMASAALSLRLVPNQDMTVTKKLLIDFLEDSFKKLETKNHLTITVEHEAEPWLGDPDNELFQTLEEAIMDVWGPISGGRKASIPQGSATNGAARPQASPMTSSTLTNGSDHTSVASPSGPAALLEPTSTSDAHNRKPRKPLYIREGGSIPSIRFLEKQFNAPGAHLPCGQASDNAHLDNERLRLANLYNSREIFKRVFRELPKK</sequence>
<dbReference type="AlphaFoldDB" id="A0A9P8L7I4"/>
<reference evidence="5" key="1">
    <citation type="submission" date="2021-03" db="EMBL/GenBank/DDBJ databases">
        <title>Comparative genomics and phylogenomic investigation of the class Geoglossomycetes provide insights into ecological specialization and systematics.</title>
        <authorList>
            <person name="Melie T."/>
            <person name="Pirro S."/>
            <person name="Miller A.N."/>
            <person name="Quandt A."/>
        </authorList>
    </citation>
    <scope>NUCLEOTIDE SEQUENCE</scope>
    <source>
        <strain evidence="5">CAQ_001_2017</strain>
    </source>
</reference>
<protein>
    <recommendedName>
        <fullName evidence="7">Peptidase M20 dimerisation domain-containing protein</fullName>
    </recommendedName>
</protein>
<dbReference type="Gene3D" id="3.30.70.360">
    <property type="match status" value="1"/>
</dbReference>
<keyword evidence="2" id="KW-0479">Metal-binding</keyword>
<gene>
    <name evidence="5" type="ORF">GP486_006223</name>
</gene>
<dbReference type="GO" id="GO:0046872">
    <property type="term" value="F:metal ion binding"/>
    <property type="evidence" value="ECO:0007669"/>
    <property type="project" value="UniProtKB-KW"/>
</dbReference>
<evidence type="ECO:0000313" key="5">
    <source>
        <dbReference type="EMBL" id="KAH0555828.1"/>
    </source>
</evidence>
<accession>A0A9P8L7I4</accession>
<comment type="caution">
    <text evidence="5">The sequence shown here is derived from an EMBL/GenBank/DDBJ whole genome shotgun (WGS) entry which is preliminary data.</text>
</comment>
<keyword evidence="6" id="KW-1185">Reference proteome</keyword>
<dbReference type="SUPFAM" id="SSF53187">
    <property type="entry name" value="Zn-dependent exopeptidases"/>
    <property type="match status" value="1"/>
</dbReference>
<evidence type="ECO:0008006" key="7">
    <source>
        <dbReference type="Google" id="ProtNLM"/>
    </source>
</evidence>
<evidence type="ECO:0000256" key="3">
    <source>
        <dbReference type="ARBA" id="ARBA00022801"/>
    </source>
</evidence>
<dbReference type="GO" id="GO:0006751">
    <property type="term" value="P:glutathione catabolic process"/>
    <property type="evidence" value="ECO:0007669"/>
    <property type="project" value="TreeGrafter"/>
</dbReference>